<feature type="region of interest" description="Disordered" evidence="1">
    <location>
        <begin position="221"/>
        <end position="252"/>
    </location>
</feature>
<gene>
    <name evidence="2" type="ORF">SAMN05444267_102275</name>
</gene>
<accession>A0A1M7CMC9</accession>
<dbReference type="EMBL" id="FRAV01000022">
    <property type="protein sequence ID" value="SHL68421.1"/>
    <property type="molecule type" value="Genomic_DNA"/>
</dbReference>
<proteinExistence type="predicted"/>
<feature type="compositionally biased region" description="Gly residues" evidence="1">
    <location>
        <begin position="221"/>
        <end position="239"/>
    </location>
</feature>
<name>A0A1M7CMC9_9FLAO</name>
<reference evidence="3" key="1">
    <citation type="submission" date="2016-11" db="EMBL/GenBank/DDBJ databases">
        <authorList>
            <person name="Varghese N."/>
            <person name="Submissions S."/>
        </authorList>
    </citation>
    <scope>NUCLEOTIDE SEQUENCE [LARGE SCALE GENOMIC DNA]</scope>
    <source>
        <strain evidence="3">DSM 26899</strain>
    </source>
</reference>
<evidence type="ECO:0000313" key="2">
    <source>
        <dbReference type="EMBL" id="SHL68421.1"/>
    </source>
</evidence>
<keyword evidence="3" id="KW-1185">Reference proteome</keyword>
<sequence length="463" mass="50635">MKTHFQKKLFNLLNQKTPMRKKIILRLFLIIAFATSMYSCIHDDVYSASEPSNNEYQSKSPWKEDEKYIKNVKAVFDEYGNKDYFTTNFGSIYWDYAVTMGTNESFLEAPVIKNNKVSFVLLVYKDGDRVFFKRKEDEESKKFFNALVFNDRTKLKEARLNNPTSGEAKAGCVTITTTWTWTNDDGSAGPTYVYTDMQCLPSGPKLPCQAVDVDANCGGSTGGSGGSSGGSGGGGGSGNGYPYPQEPKNPCERTQNMFLKAGVQPKIDELKAQSTVGGEKGVKFKADGTPSPTISGGAHSVNLGDKAGYQGGYHNHTPSGIPMLSPPDIDQLLGFARAQPTSNPANVNNAYMGMVAPNGMHYVIWFNGTYQDALTNFSQQQIDSYNADYQILKNDLTTPLLYGNTYINSDGSINNLGVETLFFETLKSMGLDGKVNLQRIESDGTVKIIGLNSSNQPVSTTCS</sequence>
<evidence type="ECO:0000313" key="3">
    <source>
        <dbReference type="Proteomes" id="UP000184364"/>
    </source>
</evidence>
<dbReference type="AlphaFoldDB" id="A0A1M7CMC9"/>
<protein>
    <submittedName>
        <fullName evidence="2">Uncharacterized protein</fullName>
    </submittedName>
</protein>
<evidence type="ECO:0000256" key="1">
    <source>
        <dbReference type="SAM" id="MobiDB-lite"/>
    </source>
</evidence>
<organism evidence="2 3">
    <name type="scientific">Chryseobacterium polytrichastri</name>
    <dbReference type="NCBI Taxonomy" id="1302687"/>
    <lineage>
        <taxon>Bacteria</taxon>
        <taxon>Pseudomonadati</taxon>
        <taxon>Bacteroidota</taxon>
        <taxon>Flavobacteriia</taxon>
        <taxon>Flavobacteriales</taxon>
        <taxon>Weeksellaceae</taxon>
        <taxon>Chryseobacterium group</taxon>
        <taxon>Chryseobacterium</taxon>
    </lineage>
</organism>
<dbReference type="Proteomes" id="UP000184364">
    <property type="component" value="Unassembled WGS sequence"/>
</dbReference>